<dbReference type="InterPro" id="IPR029332">
    <property type="entry name" value="PEHE_dom"/>
</dbReference>
<dbReference type="PANTHER" id="PTHR21656:SF2">
    <property type="entry name" value="MALE-SPECIFIC LETHAL 1 HOMOLOG"/>
    <property type="match status" value="1"/>
</dbReference>
<gene>
    <name evidence="3" type="ORF">OCBIM_22035559mg</name>
</gene>
<feature type="domain" description="PEHE" evidence="2">
    <location>
        <begin position="303"/>
        <end position="420"/>
    </location>
</feature>
<dbReference type="STRING" id="37653.A0A0L8GDE9"/>
<accession>A0A0L8GDE9</accession>
<dbReference type="InterPro" id="IPR026711">
    <property type="entry name" value="Msl-1"/>
</dbReference>
<name>A0A0L8GDE9_OCTBM</name>
<dbReference type="Pfam" id="PF15275">
    <property type="entry name" value="PEHE"/>
    <property type="match status" value="1"/>
</dbReference>
<dbReference type="EMBL" id="KQ422436">
    <property type="protein sequence ID" value="KOF74869.1"/>
    <property type="molecule type" value="Genomic_DNA"/>
</dbReference>
<dbReference type="AlphaFoldDB" id="A0A0L8GDE9"/>
<dbReference type="GO" id="GO:0072487">
    <property type="term" value="C:MSL complex"/>
    <property type="evidence" value="ECO:0007669"/>
    <property type="project" value="InterPro"/>
</dbReference>
<feature type="region of interest" description="Disordered" evidence="1">
    <location>
        <begin position="178"/>
        <end position="203"/>
    </location>
</feature>
<dbReference type="Gene3D" id="6.10.250.2000">
    <property type="match status" value="1"/>
</dbReference>
<dbReference type="PANTHER" id="PTHR21656">
    <property type="entry name" value="MALE-SPECIFIC LETHAL-1 PROTEIN"/>
    <property type="match status" value="1"/>
</dbReference>
<dbReference type="OrthoDB" id="6022555at2759"/>
<feature type="region of interest" description="Disordered" evidence="1">
    <location>
        <begin position="422"/>
        <end position="448"/>
    </location>
</feature>
<feature type="compositionally biased region" description="Polar residues" evidence="1">
    <location>
        <begin position="183"/>
        <end position="198"/>
    </location>
</feature>
<proteinExistence type="predicted"/>
<protein>
    <recommendedName>
        <fullName evidence="2">PEHE domain-containing protein</fullName>
    </recommendedName>
</protein>
<evidence type="ECO:0000256" key="1">
    <source>
        <dbReference type="SAM" id="MobiDB-lite"/>
    </source>
</evidence>
<reference evidence="3" key="1">
    <citation type="submission" date="2015-07" db="EMBL/GenBank/DDBJ databases">
        <title>MeaNS - Measles Nucleotide Surveillance Program.</title>
        <authorList>
            <person name="Tran T."/>
            <person name="Druce J."/>
        </authorList>
    </citation>
    <scope>NUCLEOTIDE SEQUENCE</scope>
    <source>
        <strain evidence="3">UCB-OBI-ISO-001</strain>
        <tissue evidence="3">Gonad</tissue>
    </source>
</reference>
<dbReference type="GO" id="GO:0003682">
    <property type="term" value="F:chromatin binding"/>
    <property type="evidence" value="ECO:0007669"/>
    <property type="project" value="TreeGrafter"/>
</dbReference>
<evidence type="ECO:0000313" key="3">
    <source>
        <dbReference type="EMBL" id="KOF74869.1"/>
    </source>
</evidence>
<dbReference type="PROSITE" id="PS52052">
    <property type="entry name" value="PEHE"/>
    <property type="match status" value="1"/>
</dbReference>
<sequence length="448" mass="51954">MATLFFIVVIKPNVDFVHAQAVFETTVPVVTIQFIIIVVVVKMADTQQKVQEWLCDTLGKCLLLYPRADQSLVSGFGRRKLKEARPGALSRIIHFQGVVCTLETIIIMDGRKIVSMPDKLVLIIFDSGRQCRRRRNLNSDRNDERNAAKRFSRCANDSASSLKCRIDRMERRLSILKQKDEPMNSSYHMSKTQASNESTGDRGSKKIAFLKRRERKFGVDAQNVQKKVISESTRPKSHSVTKNKLSCHNNNSVSKCTELSENGELILRTDNLYYVSYYEPPPPTERVLVNSRHTNDEICLDGTKEIPHWRLRTVANCYTLEGTENLEDEVFTKRHQKPEHEEKRRKRWDLQRMREQKMYEKLREKEKPDSKDSKDGDNFLTSFYPSLEDITHLEIADKVPVTAFGQPIPYIKPSDFELPWELGEWPSSSSSNADDNNRQLKQRRMKRK</sequence>
<evidence type="ECO:0000259" key="2">
    <source>
        <dbReference type="PROSITE" id="PS52052"/>
    </source>
</evidence>
<organism evidence="3">
    <name type="scientific">Octopus bimaculoides</name>
    <name type="common">California two-spotted octopus</name>
    <dbReference type="NCBI Taxonomy" id="37653"/>
    <lineage>
        <taxon>Eukaryota</taxon>
        <taxon>Metazoa</taxon>
        <taxon>Spiralia</taxon>
        <taxon>Lophotrochozoa</taxon>
        <taxon>Mollusca</taxon>
        <taxon>Cephalopoda</taxon>
        <taxon>Coleoidea</taxon>
        <taxon>Octopodiformes</taxon>
        <taxon>Octopoda</taxon>
        <taxon>Incirrata</taxon>
        <taxon>Octopodidae</taxon>
        <taxon>Octopus</taxon>
    </lineage>
</organism>
<dbReference type="SMART" id="SM01300">
    <property type="entry name" value="PEHE"/>
    <property type="match status" value="1"/>
</dbReference>